<feature type="transmembrane region" description="Helical" evidence="2">
    <location>
        <begin position="194"/>
        <end position="220"/>
    </location>
</feature>
<evidence type="ECO:0000256" key="1">
    <source>
        <dbReference type="SAM" id="MobiDB-lite"/>
    </source>
</evidence>
<feature type="domain" description="CAAX prenyl protease 2/Lysostaphin resistance protein A-like" evidence="3">
    <location>
        <begin position="172"/>
        <end position="262"/>
    </location>
</feature>
<protein>
    <submittedName>
        <fullName evidence="4">CPBP family intramembrane metalloprotease</fullName>
    </submittedName>
</protein>
<feature type="transmembrane region" description="Helical" evidence="2">
    <location>
        <begin position="163"/>
        <end position="182"/>
    </location>
</feature>
<dbReference type="RefSeq" id="WP_252549498.1">
    <property type="nucleotide sequence ID" value="NZ_CP099468.1"/>
</dbReference>
<keyword evidence="2" id="KW-0812">Transmembrane</keyword>
<feature type="transmembrane region" description="Helical" evidence="2">
    <location>
        <begin position="41"/>
        <end position="65"/>
    </location>
</feature>
<feature type="transmembrane region" description="Helical" evidence="2">
    <location>
        <begin position="85"/>
        <end position="110"/>
    </location>
</feature>
<name>A0ABY4Z7L2_9ACTN</name>
<keyword evidence="2" id="KW-0472">Membrane</keyword>
<reference evidence="4" key="1">
    <citation type="submission" date="2022-06" db="EMBL/GenBank/DDBJ databases">
        <title>Complete genome sequence of soil microorganisms Streptomyces sp. Qhu-M197 isolated from Alpine meadows habitats on the Tibetan Plateau.</title>
        <authorList>
            <person name="Zhang B."/>
            <person name="Xiang X."/>
            <person name="Fan J."/>
        </authorList>
    </citation>
    <scope>NUCLEOTIDE SEQUENCE</scope>
    <source>
        <strain evidence="4">Qhu-M197</strain>
    </source>
</reference>
<evidence type="ECO:0000313" key="4">
    <source>
        <dbReference type="EMBL" id="USQ84971.1"/>
    </source>
</evidence>
<feature type="transmembrane region" description="Helical" evidence="2">
    <location>
        <begin position="131"/>
        <end position="151"/>
    </location>
</feature>
<feature type="region of interest" description="Disordered" evidence="1">
    <location>
        <begin position="313"/>
        <end position="354"/>
    </location>
</feature>
<keyword evidence="4" id="KW-0645">Protease</keyword>
<dbReference type="GO" id="GO:0008237">
    <property type="term" value="F:metallopeptidase activity"/>
    <property type="evidence" value="ECO:0007669"/>
    <property type="project" value="UniProtKB-KW"/>
</dbReference>
<dbReference type="Proteomes" id="UP001056374">
    <property type="component" value="Chromosome"/>
</dbReference>
<proteinExistence type="predicted"/>
<accession>A0ABY4Z7L2</accession>
<dbReference type="EMBL" id="CP099468">
    <property type="protein sequence ID" value="USQ84971.1"/>
    <property type="molecule type" value="Genomic_DNA"/>
</dbReference>
<evidence type="ECO:0000313" key="5">
    <source>
        <dbReference type="Proteomes" id="UP001056374"/>
    </source>
</evidence>
<keyword evidence="5" id="KW-1185">Reference proteome</keyword>
<evidence type="ECO:0000256" key="2">
    <source>
        <dbReference type="SAM" id="Phobius"/>
    </source>
</evidence>
<gene>
    <name evidence="4" type="ORF">NFX46_14950</name>
</gene>
<dbReference type="Pfam" id="PF02517">
    <property type="entry name" value="Rce1-like"/>
    <property type="match status" value="1"/>
</dbReference>
<keyword evidence="4" id="KW-0482">Metalloprotease</keyword>
<keyword evidence="2" id="KW-1133">Transmembrane helix</keyword>
<feature type="transmembrane region" description="Helical" evidence="2">
    <location>
        <begin position="226"/>
        <end position="244"/>
    </location>
</feature>
<organism evidence="4 5">
    <name type="scientific">Streptomyces phaeoluteigriseus</name>
    <dbReference type="NCBI Taxonomy" id="114686"/>
    <lineage>
        <taxon>Bacteria</taxon>
        <taxon>Bacillati</taxon>
        <taxon>Actinomycetota</taxon>
        <taxon>Actinomycetes</taxon>
        <taxon>Kitasatosporales</taxon>
        <taxon>Streptomycetaceae</taxon>
        <taxon>Streptomyces</taxon>
        <taxon>Streptomyces aurantiacus group</taxon>
    </lineage>
</organism>
<sequence length="361" mass="38108">MTNPSATAPYLPGFLPAPPPGLPAEPLGHHRLARISARHRWWRPALGTLFVAVAYTVTVGLLYALVSAVGVARGYREGPDGTVEFGPVTTTAVDLAMLAVAIPLVLLAVRRIGRRPAGTVSSVTGGLRWRWLARCLLVALPILALTTGAMLLLPAQDGPERQWAGWAVFGPALAMLVVLVPLQAAAEEYAFRGWLIQAVGAFLCSPWPAIVPQAVLFAAAHGRGTPWGFADLVVFGAVAGWLTVRTGGLEAAIGLHAVNNLFAFAAAAFVVDGLESDDTAADAPWELVALDLTGVALYTAAVLWPARPHRPGSALVRPGTGPAHPGRIRPRTRTRLPRPPRRPPGRTRSAPGDIPLCLPVR</sequence>
<dbReference type="InterPro" id="IPR003675">
    <property type="entry name" value="Rce1/LyrA-like_dom"/>
</dbReference>
<evidence type="ECO:0000259" key="3">
    <source>
        <dbReference type="Pfam" id="PF02517"/>
    </source>
</evidence>
<feature type="transmembrane region" description="Helical" evidence="2">
    <location>
        <begin position="251"/>
        <end position="271"/>
    </location>
</feature>
<keyword evidence="4" id="KW-0378">Hydrolase</keyword>
<feature type="transmembrane region" description="Helical" evidence="2">
    <location>
        <begin position="283"/>
        <end position="304"/>
    </location>
</feature>
<feature type="compositionally biased region" description="Basic residues" evidence="1">
    <location>
        <begin position="326"/>
        <end position="345"/>
    </location>
</feature>